<keyword evidence="4 6" id="KW-1133">Transmembrane helix</keyword>
<dbReference type="EMBL" id="JBHSEI010000001">
    <property type="protein sequence ID" value="MFC4636737.1"/>
    <property type="molecule type" value="Genomic_DNA"/>
</dbReference>
<feature type="transmembrane region" description="Helical" evidence="6">
    <location>
        <begin position="161"/>
        <end position="179"/>
    </location>
</feature>
<evidence type="ECO:0000256" key="4">
    <source>
        <dbReference type="ARBA" id="ARBA00022989"/>
    </source>
</evidence>
<feature type="domain" description="Copper resistance protein D" evidence="7">
    <location>
        <begin position="158"/>
        <end position="247"/>
    </location>
</feature>
<dbReference type="InterPro" id="IPR008457">
    <property type="entry name" value="Cu-R_CopD_dom"/>
</dbReference>
<sequence length="263" mass="26673">MSVLAGVLLYVGLALLLGGSLARRALTPGHPGGQVLGAGLALVVAGTGLTLGVTLTTLGFTAPADVLAYLTQTATGRALVLMLMGTLILLASELSAWPLGCTLAAAALALWGLAGAGHGAVHGPAVRFVHALHAGAMCGWLGGVTALLTLRGATTRDAQRFTPLATACVCTLAVTGVVATVEHAGTLWGVWESPYGRVLMVKLGLVAVTLLAALWVRRTFQLARSPQAQLAMEVALLVAVLGATAVLSNTSPPTHDMPQMEGH</sequence>
<evidence type="ECO:0000259" key="7">
    <source>
        <dbReference type="Pfam" id="PF05425"/>
    </source>
</evidence>
<comment type="subcellular location">
    <subcellularLocation>
        <location evidence="1">Cell membrane</location>
        <topology evidence="1">Multi-pass membrane protein</topology>
    </subcellularLocation>
</comment>
<evidence type="ECO:0000313" key="9">
    <source>
        <dbReference type="Proteomes" id="UP001595952"/>
    </source>
</evidence>
<gene>
    <name evidence="8" type="ORF">ACFO0D_00150</name>
</gene>
<dbReference type="PANTHER" id="PTHR34820">
    <property type="entry name" value="INNER MEMBRANE PROTEIN YEBZ"/>
    <property type="match status" value="1"/>
</dbReference>
<dbReference type="Proteomes" id="UP001595952">
    <property type="component" value="Unassembled WGS sequence"/>
</dbReference>
<evidence type="ECO:0000256" key="6">
    <source>
        <dbReference type="SAM" id="Phobius"/>
    </source>
</evidence>
<organism evidence="8 9">
    <name type="scientific">Deinococcus hohokamensis</name>
    <dbReference type="NCBI Taxonomy" id="309883"/>
    <lineage>
        <taxon>Bacteria</taxon>
        <taxon>Thermotogati</taxon>
        <taxon>Deinococcota</taxon>
        <taxon>Deinococci</taxon>
        <taxon>Deinococcales</taxon>
        <taxon>Deinococcaceae</taxon>
        <taxon>Deinococcus</taxon>
    </lineage>
</organism>
<dbReference type="RefSeq" id="WP_380059785.1">
    <property type="nucleotide sequence ID" value="NZ_JBHSEI010000001.1"/>
</dbReference>
<evidence type="ECO:0000256" key="5">
    <source>
        <dbReference type="ARBA" id="ARBA00023136"/>
    </source>
</evidence>
<protein>
    <submittedName>
        <fullName evidence="8">Copper resistance D family protein</fullName>
    </submittedName>
</protein>
<dbReference type="InterPro" id="IPR032694">
    <property type="entry name" value="CopC/D"/>
</dbReference>
<reference evidence="9" key="1">
    <citation type="journal article" date="2019" name="Int. J. Syst. Evol. Microbiol.">
        <title>The Global Catalogue of Microorganisms (GCM) 10K type strain sequencing project: providing services to taxonomists for standard genome sequencing and annotation.</title>
        <authorList>
            <consortium name="The Broad Institute Genomics Platform"/>
            <consortium name="The Broad Institute Genome Sequencing Center for Infectious Disease"/>
            <person name="Wu L."/>
            <person name="Ma J."/>
        </authorList>
    </citation>
    <scope>NUCLEOTIDE SEQUENCE [LARGE SCALE GENOMIC DNA]</scope>
    <source>
        <strain evidence="9">CCUG 55995</strain>
    </source>
</reference>
<keyword evidence="2" id="KW-1003">Cell membrane</keyword>
<name>A0ABV9I2W2_9DEIO</name>
<feature type="transmembrane region" description="Helical" evidence="6">
    <location>
        <begin position="199"/>
        <end position="216"/>
    </location>
</feature>
<evidence type="ECO:0000256" key="1">
    <source>
        <dbReference type="ARBA" id="ARBA00004651"/>
    </source>
</evidence>
<dbReference type="Pfam" id="PF05425">
    <property type="entry name" value="CopD"/>
    <property type="match status" value="1"/>
</dbReference>
<feature type="transmembrane region" description="Helical" evidence="6">
    <location>
        <begin position="78"/>
        <end position="111"/>
    </location>
</feature>
<feature type="transmembrane region" description="Helical" evidence="6">
    <location>
        <begin position="38"/>
        <end position="58"/>
    </location>
</feature>
<evidence type="ECO:0000313" key="8">
    <source>
        <dbReference type="EMBL" id="MFC4636737.1"/>
    </source>
</evidence>
<evidence type="ECO:0000256" key="2">
    <source>
        <dbReference type="ARBA" id="ARBA00022475"/>
    </source>
</evidence>
<keyword evidence="5 6" id="KW-0472">Membrane</keyword>
<proteinExistence type="predicted"/>
<keyword evidence="9" id="KW-1185">Reference proteome</keyword>
<keyword evidence="3 6" id="KW-0812">Transmembrane</keyword>
<accession>A0ABV9I2W2</accession>
<evidence type="ECO:0000256" key="3">
    <source>
        <dbReference type="ARBA" id="ARBA00022692"/>
    </source>
</evidence>
<feature type="transmembrane region" description="Helical" evidence="6">
    <location>
        <begin position="131"/>
        <end position="149"/>
    </location>
</feature>
<comment type="caution">
    <text evidence="8">The sequence shown here is derived from an EMBL/GenBank/DDBJ whole genome shotgun (WGS) entry which is preliminary data.</text>
</comment>
<dbReference type="PANTHER" id="PTHR34820:SF4">
    <property type="entry name" value="INNER MEMBRANE PROTEIN YEBZ"/>
    <property type="match status" value="1"/>
</dbReference>
<feature type="transmembrane region" description="Helical" evidence="6">
    <location>
        <begin position="228"/>
        <end position="247"/>
    </location>
</feature>